<dbReference type="AlphaFoldDB" id="A0A417XX74"/>
<name>A0A417XX74_9ACTN</name>
<evidence type="ECO:0000313" key="2">
    <source>
        <dbReference type="Proteomes" id="UP000283644"/>
    </source>
</evidence>
<reference evidence="1 2" key="1">
    <citation type="submission" date="2018-09" db="EMBL/GenBank/DDBJ databases">
        <title>Genome sequencing of Nocardioides immobilis CCTCC AB 2017083 for comparison to Nocardioides silvaticus.</title>
        <authorList>
            <person name="Li C."/>
            <person name="Wang G."/>
        </authorList>
    </citation>
    <scope>NUCLEOTIDE SEQUENCE [LARGE SCALE GENOMIC DNA]</scope>
    <source>
        <strain evidence="1 2">CCTCC AB 2017083</strain>
    </source>
</reference>
<accession>A0A417XX74</accession>
<organism evidence="1 2">
    <name type="scientific">Nocardioides immobilis</name>
    <dbReference type="NCBI Taxonomy" id="2049295"/>
    <lineage>
        <taxon>Bacteria</taxon>
        <taxon>Bacillati</taxon>
        <taxon>Actinomycetota</taxon>
        <taxon>Actinomycetes</taxon>
        <taxon>Propionibacteriales</taxon>
        <taxon>Nocardioidaceae</taxon>
        <taxon>Nocardioides</taxon>
    </lineage>
</organism>
<sequence length="94" mass="10434">MDNPQHLTVEQFEGRALLERCEVGDSKPGLLVELDESLAPRRPGRIRIVEIPGDAVPQSAIVIHQIAAFEEGEAFSPREHHRHDVLADCHTAAH</sequence>
<comment type="caution">
    <text evidence="1">The sequence shown here is derived from an EMBL/GenBank/DDBJ whole genome shotgun (WGS) entry which is preliminary data.</text>
</comment>
<evidence type="ECO:0000313" key="1">
    <source>
        <dbReference type="EMBL" id="RHW25002.1"/>
    </source>
</evidence>
<proteinExistence type="predicted"/>
<dbReference type="EMBL" id="QXGH01000027">
    <property type="protein sequence ID" value="RHW25002.1"/>
    <property type="molecule type" value="Genomic_DNA"/>
</dbReference>
<protein>
    <submittedName>
        <fullName evidence="1">Uncharacterized protein</fullName>
    </submittedName>
</protein>
<keyword evidence="2" id="KW-1185">Reference proteome</keyword>
<gene>
    <name evidence="1" type="ORF">D0Z08_21400</name>
</gene>
<dbReference type="Proteomes" id="UP000283644">
    <property type="component" value="Unassembled WGS sequence"/>
</dbReference>